<dbReference type="GO" id="GO:0005922">
    <property type="term" value="C:connexin complex"/>
    <property type="evidence" value="ECO:0007669"/>
    <property type="project" value="InterPro"/>
</dbReference>
<dbReference type="GO" id="GO:0007267">
    <property type="term" value="P:cell-cell signaling"/>
    <property type="evidence" value="ECO:0007669"/>
    <property type="project" value="TreeGrafter"/>
</dbReference>
<evidence type="ECO:0000256" key="8">
    <source>
        <dbReference type="ARBA" id="ARBA00023136"/>
    </source>
</evidence>
<accession>A0A8C5LYU9</accession>
<evidence type="ECO:0000256" key="10">
    <source>
        <dbReference type="SAM" id="MobiDB-lite"/>
    </source>
</evidence>
<evidence type="ECO:0000256" key="1">
    <source>
        <dbReference type="ARBA" id="ARBA00004610"/>
    </source>
</evidence>
<dbReference type="Pfam" id="PF00029">
    <property type="entry name" value="Connexin"/>
    <property type="match status" value="1"/>
</dbReference>
<name>A0A8C5LYU9_9ANUR</name>
<dbReference type="SMART" id="SM01089">
    <property type="entry name" value="Connexin_CCC"/>
    <property type="match status" value="1"/>
</dbReference>
<dbReference type="AlphaFoldDB" id="A0A8C5LYU9"/>
<evidence type="ECO:0000256" key="5">
    <source>
        <dbReference type="ARBA" id="ARBA00022868"/>
    </source>
</evidence>
<dbReference type="InterPro" id="IPR019570">
    <property type="entry name" value="Connexin_CCC"/>
</dbReference>
<keyword evidence="4 9" id="KW-0812">Transmembrane</keyword>
<comment type="function">
    <text evidence="9">One gap junction consists of a cluster of closely packed pairs of transmembrane channels, the connexons, through which materials of low MW diffuse from one cell to a neighboring cell.</text>
</comment>
<evidence type="ECO:0000256" key="7">
    <source>
        <dbReference type="ARBA" id="ARBA00022989"/>
    </source>
</evidence>
<evidence type="ECO:0000256" key="11">
    <source>
        <dbReference type="SAM" id="Phobius"/>
    </source>
</evidence>
<comment type="subunit">
    <text evidence="9">A connexon is composed of a hexamer of connexins.</text>
</comment>
<dbReference type="PANTHER" id="PTHR11984:SF119">
    <property type="entry name" value="GAP JUNCTION ALPHA-2 PROTEIN"/>
    <property type="match status" value="1"/>
</dbReference>
<dbReference type="PRINTS" id="PR00206">
    <property type="entry name" value="CONNEXIN"/>
</dbReference>
<dbReference type="PROSITE" id="PS00407">
    <property type="entry name" value="CONNEXINS_1"/>
    <property type="match status" value="1"/>
</dbReference>
<dbReference type="InterPro" id="IPR038359">
    <property type="entry name" value="Connexin_N_sf"/>
</dbReference>
<dbReference type="SMART" id="SM00037">
    <property type="entry name" value="CNX"/>
    <property type="match status" value="1"/>
</dbReference>
<feature type="transmembrane region" description="Helical" evidence="11">
    <location>
        <begin position="153"/>
        <end position="180"/>
    </location>
</feature>
<dbReference type="Proteomes" id="UP000694569">
    <property type="component" value="Unplaced"/>
</dbReference>
<keyword evidence="15" id="KW-1185">Reference proteome</keyword>
<feature type="transmembrane region" description="Helical" evidence="11">
    <location>
        <begin position="40"/>
        <end position="57"/>
    </location>
</feature>
<keyword evidence="3" id="KW-1003">Cell membrane</keyword>
<dbReference type="InterPro" id="IPR000500">
    <property type="entry name" value="Connexin"/>
</dbReference>
<feature type="transmembrane region" description="Helical" evidence="11">
    <location>
        <begin position="94"/>
        <end position="115"/>
    </location>
</feature>
<reference evidence="14" key="1">
    <citation type="submission" date="2025-08" db="UniProtKB">
        <authorList>
            <consortium name="Ensembl"/>
        </authorList>
    </citation>
    <scope>IDENTIFICATION</scope>
</reference>
<keyword evidence="7 11" id="KW-1133">Transmembrane helix</keyword>
<evidence type="ECO:0000256" key="9">
    <source>
        <dbReference type="RuleBase" id="RU000630"/>
    </source>
</evidence>
<sequence length="346" mass="39233">MGRTVPSCIQTQLLRKMAGWDLLKILLDEVQEHSTLIGKVWLTVLFIFRILILSLAGESVWGDEQSDFICNTQQPGCANVCYDKAFPISHVRYWVLQFLFVSSPTLIYLGHVIYMSRREERIKQKETVLKSLAPIESEMETNKQVATKVKIRGALMCTYIASVIFKSIFETGFLLGQWYLYGFVMLPVYECERAPCPHKTDCFVSRPMEKTIFILFMLVVSLIALLLNLLELIHLFSKQFHSRVTKVKSSSIMGRFSQVEPSIIQTAQSCLEMTPSHPETELPAYNKNSNGSSWNSDQMKKATNRLDKTKSPDSWSHSGISLVSDVPAQVGTLSTPKSNSPNQQYV</sequence>
<evidence type="ECO:0000313" key="15">
    <source>
        <dbReference type="Proteomes" id="UP000694569"/>
    </source>
</evidence>
<feature type="transmembrane region" description="Helical" evidence="11">
    <location>
        <begin position="212"/>
        <end position="236"/>
    </location>
</feature>
<comment type="similarity">
    <text evidence="9">Belongs to the connexin family.</text>
</comment>
<dbReference type="PROSITE" id="PS00408">
    <property type="entry name" value="CONNEXINS_2"/>
    <property type="match status" value="1"/>
</dbReference>
<proteinExistence type="inferred from homology"/>
<feature type="domain" description="Connexin N-terminal" evidence="12">
    <location>
        <begin position="59"/>
        <end position="92"/>
    </location>
</feature>
<dbReference type="InterPro" id="IPR013092">
    <property type="entry name" value="Connexin_N"/>
</dbReference>
<evidence type="ECO:0000256" key="6">
    <source>
        <dbReference type="ARBA" id="ARBA00022949"/>
    </source>
</evidence>
<evidence type="ECO:0000259" key="13">
    <source>
        <dbReference type="SMART" id="SM01089"/>
    </source>
</evidence>
<dbReference type="Gene3D" id="1.20.1440.80">
    <property type="entry name" value="Gap junction channel protein cysteine-rich domain"/>
    <property type="match status" value="1"/>
</dbReference>
<feature type="compositionally biased region" description="Polar residues" evidence="10">
    <location>
        <begin position="286"/>
        <end position="297"/>
    </location>
</feature>
<dbReference type="FunFam" id="1.20.1440.80:FF:000001">
    <property type="entry name" value="Gap junction alpha-1"/>
    <property type="match status" value="1"/>
</dbReference>
<dbReference type="GO" id="GO:0005243">
    <property type="term" value="F:gap junction channel activity"/>
    <property type="evidence" value="ECO:0007669"/>
    <property type="project" value="TreeGrafter"/>
</dbReference>
<evidence type="ECO:0000256" key="3">
    <source>
        <dbReference type="ARBA" id="ARBA00022475"/>
    </source>
</evidence>
<reference evidence="14" key="2">
    <citation type="submission" date="2025-09" db="UniProtKB">
        <authorList>
            <consortium name="Ensembl"/>
        </authorList>
    </citation>
    <scope>IDENTIFICATION</scope>
</reference>
<protein>
    <recommendedName>
        <fullName evidence="9">Gap junction protein</fullName>
    </recommendedName>
</protein>
<dbReference type="Ensembl" id="ENSLLET00000004344.1">
    <property type="protein sequence ID" value="ENSLLEP00000004150.1"/>
    <property type="gene ID" value="ENSLLEG00000002685.1"/>
</dbReference>
<dbReference type="PANTHER" id="PTHR11984">
    <property type="entry name" value="CONNEXIN"/>
    <property type="match status" value="1"/>
</dbReference>
<comment type="subcellular location">
    <subcellularLocation>
        <location evidence="1">Cell junction</location>
        <location evidence="1">Gap junction</location>
    </subcellularLocation>
    <subcellularLocation>
        <location evidence="2 9">Cell membrane</location>
        <topology evidence="2 9">Multi-pass membrane protein</topology>
    </subcellularLocation>
</comment>
<evidence type="ECO:0000259" key="12">
    <source>
        <dbReference type="SMART" id="SM00037"/>
    </source>
</evidence>
<dbReference type="GeneTree" id="ENSGT01150000286954"/>
<keyword evidence="8 11" id="KW-0472">Membrane</keyword>
<dbReference type="InterPro" id="IPR017990">
    <property type="entry name" value="Connexin_CS"/>
</dbReference>
<feature type="region of interest" description="Disordered" evidence="10">
    <location>
        <begin position="275"/>
        <end position="297"/>
    </location>
</feature>
<dbReference type="OrthoDB" id="9993956at2759"/>
<evidence type="ECO:0000256" key="4">
    <source>
        <dbReference type="ARBA" id="ARBA00022692"/>
    </source>
</evidence>
<keyword evidence="6" id="KW-0965">Cell junction</keyword>
<organism evidence="14 15">
    <name type="scientific">Leptobrachium leishanense</name>
    <name type="common">Leishan spiny toad</name>
    <dbReference type="NCBI Taxonomy" id="445787"/>
    <lineage>
        <taxon>Eukaryota</taxon>
        <taxon>Metazoa</taxon>
        <taxon>Chordata</taxon>
        <taxon>Craniata</taxon>
        <taxon>Vertebrata</taxon>
        <taxon>Euteleostomi</taxon>
        <taxon>Amphibia</taxon>
        <taxon>Batrachia</taxon>
        <taxon>Anura</taxon>
        <taxon>Pelobatoidea</taxon>
        <taxon>Megophryidae</taxon>
        <taxon>Leptobrachium</taxon>
    </lineage>
</organism>
<evidence type="ECO:0000313" key="14">
    <source>
        <dbReference type="Ensembl" id="ENSLLEP00000004150.1"/>
    </source>
</evidence>
<keyword evidence="5 9" id="KW-0303">Gap junction</keyword>
<feature type="domain" description="Connexin cysteine-rich" evidence="13">
    <location>
        <begin position="169"/>
        <end position="235"/>
    </location>
</feature>
<evidence type="ECO:0000256" key="2">
    <source>
        <dbReference type="ARBA" id="ARBA00004651"/>
    </source>
</evidence>